<evidence type="ECO:0000313" key="7">
    <source>
        <dbReference type="EMBL" id="MFD2187917.1"/>
    </source>
</evidence>
<keyword evidence="8" id="KW-1185">Reference proteome</keyword>
<evidence type="ECO:0000313" key="8">
    <source>
        <dbReference type="Proteomes" id="UP001597344"/>
    </source>
</evidence>
<name>A0ABW5AZJ2_9FLAO</name>
<evidence type="ECO:0000256" key="2">
    <source>
        <dbReference type="ARBA" id="ARBA00022741"/>
    </source>
</evidence>
<evidence type="ECO:0000256" key="1">
    <source>
        <dbReference type="ARBA" id="ARBA00022598"/>
    </source>
</evidence>
<gene>
    <name evidence="7" type="ORF">ACFSJT_14025</name>
</gene>
<proteinExistence type="predicted"/>
<dbReference type="EMBL" id="JBHUHY010000015">
    <property type="protein sequence ID" value="MFD2187917.1"/>
    <property type="molecule type" value="Genomic_DNA"/>
</dbReference>
<comment type="caution">
    <text evidence="7">The sequence shown here is derived from an EMBL/GenBank/DDBJ whole genome shotgun (WGS) entry which is preliminary data.</text>
</comment>
<dbReference type="Proteomes" id="UP001597344">
    <property type="component" value="Unassembled WGS sequence"/>
</dbReference>
<evidence type="ECO:0000256" key="3">
    <source>
        <dbReference type="ARBA" id="ARBA00022755"/>
    </source>
</evidence>
<reference evidence="8" key="1">
    <citation type="journal article" date="2019" name="Int. J. Syst. Evol. Microbiol.">
        <title>The Global Catalogue of Microorganisms (GCM) 10K type strain sequencing project: providing services to taxonomists for standard genome sequencing and annotation.</title>
        <authorList>
            <consortium name="The Broad Institute Genomics Platform"/>
            <consortium name="The Broad Institute Genome Sequencing Center for Infectious Disease"/>
            <person name="Wu L."/>
            <person name="Ma J."/>
        </authorList>
    </citation>
    <scope>NUCLEOTIDE SEQUENCE [LARGE SCALE GENOMIC DNA]</scope>
    <source>
        <strain evidence="8">DT92</strain>
    </source>
</reference>
<dbReference type="RefSeq" id="WP_378320920.1">
    <property type="nucleotide sequence ID" value="NZ_JBHUHY010000015.1"/>
</dbReference>
<dbReference type="SUPFAM" id="SSF56104">
    <property type="entry name" value="SAICAR synthase-like"/>
    <property type="match status" value="1"/>
</dbReference>
<evidence type="ECO:0000259" key="6">
    <source>
        <dbReference type="Pfam" id="PF01259"/>
    </source>
</evidence>
<keyword evidence="1" id="KW-0436">Ligase</keyword>
<keyword evidence="2" id="KW-0547">Nucleotide-binding</keyword>
<dbReference type="Gene3D" id="3.30.470.20">
    <property type="entry name" value="ATP-grasp fold, B domain"/>
    <property type="match status" value="1"/>
</dbReference>
<dbReference type="InterPro" id="IPR028923">
    <property type="entry name" value="SAICAR_synt/ADE2_N"/>
</dbReference>
<evidence type="ECO:0000256" key="4">
    <source>
        <dbReference type="ARBA" id="ARBA00022840"/>
    </source>
</evidence>
<accession>A0ABW5AZJ2</accession>
<organism evidence="7 8">
    <name type="scientific">Aquimarina celericrescens</name>
    <dbReference type="NCBI Taxonomy" id="1964542"/>
    <lineage>
        <taxon>Bacteria</taxon>
        <taxon>Pseudomonadati</taxon>
        <taxon>Bacteroidota</taxon>
        <taxon>Flavobacteriia</taxon>
        <taxon>Flavobacteriales</taxon>
        <taxon>Flavobacteriaceae</taxon>
        <taxon>Aquimarina</taxon>
    </lineage>
</organism>
<comment type="catalytic activity">
    <reaction evidence="5">
        <text>5-amino-1-(5-phospho-D-ribosyl)imidazole-4-carboxylate + L-aspartate + ATP = (2S)-2-[5-amino-1-(5-phospho-beta-D-ribosyl)imidazole-4-carboxamido]succinate + ADP + phosphate + 2 H(+)</text>
        <dbReference type="Rhea" id="RHEA:22628"/>
        <dbReference type="ChEBI" id="CHEBI:15378"/>
        <dbReference type="ChEBI" id="CHEBI:29991"/>
        <dbReference type="ChEBI" id="CHEBI:30616"/>
        <dbReference type="ChEBI" id="CHEBI:43474"/>
        <dbReference type="ChEBI" id="CHEBI:58443"/>
        <dbReference type="ChEBI" id="CHEBI:77657"/>
        <dbReference type="ChEBI" id="CHEBI:456216"/>
        <dbReference type="EC" id="6.3.2.6"/>
    </reaction>
</comment>
<dbReference type="Pfam" id="PF01259">
    <property type="entry name" value="SAICAR_synt"/>
    <property type="match status" value="1"/>
</dbReference>
<keyword evidence="4" id="KW-0067">ATP-binding</keyword>
<evidence type="ECO:0000256" key="5">
    <source>
        <dbReference type="ARBA" id="ARBA00048475"/>
    </source>
</evidence>
<sequence length="343" mass="39879">MQTLIDQSSIRLNIKKDTVPGNYTEAIQDKMAALDIELNWLIADANEVSDNLCISCAQLSSIKNVTIEDYIEHIIIQIPFDFDALRLLVEGESKIIKLLNDKIVIEKFKPTIYSYTHNRYGVVDTTDNLRVKFTSEVFRQMNRYAKISGKNLKNAFLGCIEDETGIYLVQERMVTSNLEIRVKRYHVGSPVHRYRFTESYDTLQKDKKPLFNWTRFDKPIVCFDWRHPLTDEHGARLADEPISDDYASIWMKNIPQAKQLASDTFIWLESLFAKANLVLVDICYFINKDGNCFFGEISPDCMRVRQSIDEDAQSYDKDIWRKGGSKKDIATQYELLYDLIFNQ</sequence>
<feature type="domain" description="SAICAR synthetase/ADE2 N-terminal" evidence="6">
    <location>
        <begin position="103"/>
        <end position="326"/>
    </location>
</feature>
<keyword evidence="3" id="KW-0658">Purine biosynthesis</keyword>
<protein>
    <submittedName>
        <fullName evidence="7">Phosphoribosylaminoimidazolesuccinocarboxamide synthase</fullName>
    </submittedName>
</protein>
<dbReference type="Gene3D" id="3.30.200.20">
    <property type="entry name" value="Phosphorylase Kinase, domain 1"/>
    <property type="match status" value="1"/>
</dbReference>